<accession>A0A1F7I5B9</accession>
<reference evidence="2 3" key="1">
    <citation type="journal article" date="2016" name="Nat. Commun.">
        <title>Thousands of microbial genomes shed light on interconnected biogeochemical processes in an aquifer system.</title>
        <authorList>
            <person name="Anantharaman K."/>
            <person name="Brown C.T."/>
            <person name="Hug L.A."/>
            <person name="Sharon I."/>
            <person name="Castelle C.J."/>
            <person name="Probst A.J."/>
            <person name="Thomas B.C."/>
            <person name="Singh A."/>
            <person name="Wilkins M.J."/>
            <person name="Karaoz U."/>
            <person name="Brodie E.L."/>
            <person name="Williams K.H."/>
            <person name="Hubbard S.S."/>
            <person name="Banfield J.F."/>
        </authorList>
    </citation>
    <scope>NUCLEOTIDE SEQUENCE [LARGE SCALE GENOMIC DNA]</scope>
</reference>
<dbReference type="Gene3D" id="3.40.367.20">
    <property type="match status" value="2"/>
</dbReference>
<dbReference type="GO" id="GO:0005524">
    <property type="term" value="F:ATP binding"/>
    <property type="evidence" value="ECO:0007669"/>
    <property type="project" value="InterPro"/>
</dbReference>
<dbReference type="PROSITE" id="PS51748">
    <property type="entry name" value="HEXOKINASE_2"/>
    <property type="match status" value="1"/>
</dbReference>
<dbReference type="SUPFAM" id="SSF53067">
    <property type="entry name" value="Actin-like ATPase domain"/>
    <property type="match status" value="2"/>
</dbReference>
<dbReference type="GO" id="GO:0004396">
    <property type="term" value="F:hexokinase activity"/>
    <property type="evidence" value="ECO:0007669"/>
    <property type="project" value="InterPro"/>
</dbReference>
<dbReference type="GO" id="GO:0001678">
    <property type="term" value="P:intracellular glucose homeostasis"/>
    <property type="evidence" value="ECO:0007669"/>
    <property type="project" value="InterPro"/>
</dbReference>
<dbReference type="InterPro" id="IPR001312">
    <property type="entry name" value="Hexokinase"/>
</dbReference>
<evidence type="ECO:0000313" key="3">
    <source>
        <dbReference type="Proteomes" id="UP000176803"/>
    </source>
</evidence>
<dbReference type="EMBL" id="MGAC01000007">
    <property type="protein sequence ID" value="OGK38573.1"/>
    <property type="molecule type" value="Genomic_DNA"/>
</dbReference>
<dbReference type="GO" id="GO:0005536">
    <property type="term" value="F:D-glucose binding"/>
    <property type="evidence" value="ECO:0007669"/>
    <property type="project" value="InterPro"/>
</dbReference>
<feature type="domain" description="Hexokinase C-terminal" evidence="1">
    <location>
        <begin position="273"/>
        <end position="363"/>
    </location>
</feature>
<dbReference type="Pfam" id="PF03727">
    <property type="entry name" value="Hexokinase_2"/>
    <property type="match status" value="2"/>
</dbReference>
<organism evidence="2 3">
    <name type="scientific">Candidatus Roizmanbacteria bacterium RIFCSPHIGHO2_12_FULL_41_11</name>
    <dbReference type="NCBI Taxonomy" id="1802052"/>
    <lineage>
        <taxon>Bacteria</taxon>
        <taxon>Candidatus Roizmaniibacteriota</taxon>
    </lineage>
</organism>
<evidence type="ECO:0000313" key="2">
    <source>
        <dbReference type="EMBL" id="OGK38573.1"/>
    </source>
</evidence>
<proteinExistence type="predicted"/>
<dbReference type="InterPro" id="IPR043129">
    <property type="entry name" value="ATPase_NBD"/>
</dbReference>
<comment type="caution">
    <text evidence="2">The sequence shown here is derived from an EMBL/GenBank/DDBJ whole genome shotgun (WGS) entry which is preliminary data.</text>
</comment>
<dbReference type="CDD" id="cd24000">
    <property type="entry name" value="ASKHA_NBD_HK"/>
    <property type="match status" value="1"/>
</dbReference>
<dbReference type="AlphaFoldDB" id="A0A1F7I5B9"/>
<name>A0A1F7I5B9_9BACT</name>
<evidence type="ECO:0000259" key="1">
    <source>
        <dbReference type="Pfam" id="PF03727"/>
    </source>
</evidence>
<protein>
    <recommendedName>
        <fullName evidence="1">Hexokinase C-terminal domain-containing protein</fullName>
    </recommendedName>
</protein>
<dbReference type="Proteomes" id="UP000176803">
    <property type="component" value="Unassembled WGS sequence"/>
</dbReference>
<feature type="domain" description="Hexokinase C-terminal" evidence="1">
    <location>
        <begin position="206"/>
        <end position="265"/>
    </location>
</feature>
<gene>
    <name evidence="2" type="ORF">A3F03_00445</name>
</gene>
<sequence length="369" mass="41005">MIALPLLKQYSLDQLNNISKNFYHEILDSANGKITALPFIKQRMPFRTISAGVTAQVISIGGSLFKTALIKPSNNKLFVLSNNKTKALPRLESYAVLAKLIKEELFPGITYLAINFAYPLKPITRQGWLDGKLISGSKEHQLDDLIDQPIAKLLEIDFQKNLGRKIRVTIANDTICLLLSGLSKAPSLQLIAGVIGTGLNFAFFLDRETIVNLESANFNRFSPTPTGELVDKHSQSPGQSIFEKEVAGAYLYQHFNLITNQHIQSTEELSKIAGDNAPPLTNIARQIIERSASLAACQMAALSRFKEQQGVVNSKFIMEGNLFWEGWEYLNFIKHYCRALKQPLADDQIVYIANSNLTGAAYLLTTAND</sequence>
<dbReference type="InterPro" id="IPR022673">
    <property type="entry name" value="Hexokinase_C"/>
</dbReference>